<dbReference type="GO" id="GO:0008061">
    <property type="term" value="F:chitin binding"/>
    <property type="evidence" value="ECO:0007669"/>
    <property type="project" value="InterPro"/>
</dbReference>
<keyword evidence="2" id="KW-0732">Signal</keyword>
<evidence type="ECO:0000256" key="2">
    <source>
        <dbReference type="SAM" id="SignalP"/>
    </source>
</evidence>
<dbReference type="STRING" id="2082308.A0A2K1QXE9"/>
<dbReference type="Proteomes" id="UP000243797">
    <property type="component" value="Unassembled WGS sequence"/>
</dbReference>
<dbReference type="Pfam" id="PF03427">
    <property type="entry name" value="CBM_19"/>
    <property type="match status" value="1"/>
</dbReference>
<proteinExistence type="predicted"/>
<dbReference type="AlphaFoldDB" id="A0A2K1QXE9"/>
<dbReference type="GO" id="GO:0006032">
    <property type="term" value="P:chitin catabolic process"/>
    <property type="evidence" value="ECO:0007669"/>
    <property type="project" value="InterPro"/>
</dbReference>
<dbReference type="InParanoid" id="A0A2K1QXE9"/>
<dbReference type="InterPro" id="IPR005089">
    <property type="entry name" value="CBM19"/>
</dbReference>
<feature type="compositionally biased region" description="Pro residues" evidence="1">
    <location>
        <begin position="306"/>
        <end position="315"/>
    </location>
</feature>
<protein>
    <recommendedName>
        <fullName evidence="3">Carbohydrate-binding module family 19 domain-containing protein</fullName>
    </recommendedName>
</protein>
<dbReference type="PANTHER" id="PTHR36182">
    <property type="entry name" value="PROTEIN, PUTATIVE (AFU_ORTHOLOGUE AFUA_6G10930)-RELATED"/>
    <property type="match status" value="1"/>
</dbReference>
<accession>A0A2K1QXE9</accession>
<dbReference type="EMBL" id="NKHZ01000029">
    <property type="protein sequence ID" value="PNS19724.1"/>
    <property type="molecule type" value="Genomic_DNA"/>
</dbReference>
<evidence type="ECO:0000313" key="4">
    <source>
        <dbReference type="EMBL" id="PNS19724.1"/>
    </source>
</evidence>
<sequence>MHAPTTSFALAVAALSSVTSAHIILSNPTPFAFQNPDHKLDPLLSDGSDYPCKKVNGQPLQSQGSNPIAVGQQYNLEWTNYVTHGGGSCQLSVTRDLDPTKSSVFKVIKTWQGGCPIASTGNTAPNPLPWEMPSEVQNGDAVLAWTWIPRFSQSEELYMNCAPITVSGGASDDSAFNQLPDLYVPNLPSSSCHKPLIGQNLVVPNPGKYAETSGAQFGFIEATGDGCAAGAQPEPTGGYGVGNDPAPASPAPPAPTPAPSAPQPSDEAASPSVPPTSQPTSYTPPTGDDLDIPNRGYAPAAAPAAAPAPAPAPVPAAQPAVAATVGANQSCSIDGAIVCNGDREFALCNFGKVESWSRTADGTVCRNGEIKVSDDYIGKGRLRKHRRHLHLHGKRSAGSL</sequence>
<evidence type="ECO:0000259" key="3">
    <source>
        <dbReference type="Pfam" id="PF03427"/>
    </source>
</evidence>
<dbReference type="Gene3D" id="2.70.50.70">
    <property type="match status" value="1"/>
</dbReference>
<feature type="signal peptide" evidence="2">
    <location>
        <begin position="1"/>
        <end position="21"/>
    </location>
</feature>
<feature type="domain" description="Carbohydrate-binding module family 19" evidence="3">
    <location>
        <begin position="314"/>
        <end position="365"/>
    </location>
</feature>
<comment type="caution">
    <text evidence="4">The sequence shown here is derived from an EMBL/GenBank/DDBJ whole genome shotgun (WGS) entry which is preliminary data.</text>
</comment>
<gene>
    <name evidence="4" type="ORF">CAC42_7691</name>
</gene>
<feature type="compositionally biased region" description="Pro residues" evidence="1">
    <location>
        <begin position="247"/>
        <end position="262"/>
    </location>
</feature>
<feature type="chain" id="PRO_5014410945" description="Carbohydrate-binding module family 19 domain-containing protein" evidence="2">
    <location>
        <begin position="22"/>
        <end position="400"/>
    </location>
</feature>
<dbReference type="PANTHER" id="PTHR36182:SF2">
    <property type="entry name" value="LYTIC POLYSACCHARIDE MONOOXYGENASE"/>
    <property type="match status" value="1"/>
</dbReference>
<keyword evidence="5" id="KW-1185">Reference proteome</keyword>
<organism evidence="4 5">
    <name type="scientific">Sphaceloma murrayae</name>
    <dbReference type="NCBI Taxonomy" id="2082308"/>
    <lineage>
        <taxon>Eukaryota</taxon>
        <taxon>Fungi</taxon>
        <taxon>Dikarya</taxon>
        <taxon>Ascomycota</taxon>
        <taxon>Pezizomycotina</taxon>
        <taxon>Dothideomycetes</taxon>
        <taxon>Dothideomycetidae</taxon>
        <taxon>Myriangiales</taxon>
        <taxon>Elsinoaceae</taxon>
        <taxon>Sphaceloma</taxon>
    </lineage>
</organism>
<reference evidence="4 5" key="1">
    <citation type="submission" date="2017-06" db="EMBL/GenBank/DDBJ databases">
        <title>Draft genome sequence of a variant of Elsinoe murrayae.</title>
        <authorList>
            <person name="Cheng Q."/>
        </authorList>
    </citation>
    <scope>NUCLEOTIDE SEQUENCE [LARGE SCALE GENOMIC DNA]</scope>
    <source>
        <strain evidence="4 5">CQ-2017a</strain>
    </source>
</reference>
<evidence type="ECO:0000313" key="5">
    <source>
        <dbReference type="Proteomes" id="UP000243797"/>
    </source>
</evidence>
<dbReference type="OrthoDB" id="2342176at2759"/>
<name>A0A2K1QXE9_9PEZI</name>
<feature type="region of interest" description="Disordered" evidence="1">
    <location>
        <begin position="228"/>
        <end position="315"/>
    </location>
</feature>
<evidence type="ECO:0000256" key="1">
    <source>
        <dbReference type="SAM" id="MobiDB-lite"/>
    </source>
</evidence>